<dbReference type="PANTHER" id="PTHR11017:SF570">
    <property type="entry name" value="DISEASE RESISTANCE PROTEIN (TIR-NBS CLASS)-RELATED"/>
    <property type="match status" value="1"/>
</dbReference>
<comment type="caution">
    <text evidence="6">The sequence shown here is derived from an EMBL/GenBank/DDBJ whole genome shotgun (WGS) entry which is preliminary data.</text>
</comment>
<dbReference type="Gene3D" id="3.80.10.10">
    <property type="entry name" value="Ribonuclease Inhibitor"/>
    <property type="match status" value="2"/>
</dbReference>
<dbReference type="Pfam" id="PF23598">
    <property type="entry name" value="LRR_14"/>
    <property type="match status" value="1"/>
</dbReference>
<evidence type="ECO:0000256" key="3">
    <source>
        <dbReference type="ARBA" id="ARBA00022821"/>
    </source>
</evidence>
<dbReference type="Gene3D" id="3.40.50.10140">
    <property type="entry name" value="Toll/interleukin-1 receptor homology (TIR) domain"/>
    <property type="match status" value="1"/>
</dbReference>
<dbReference type="GO" id="GO:0007165">
    <property type="term" value="P:signal transduction"/>
    <property type="evidence" value="ECO:0007669"/>
    <property type="project" value="InterPro"/>
</dbReference>
<evidence type="ECO:0000313" key="6">
    <source>
        <dbReference type="EMBL" id="KAJ4982184.1"/>
    </source>
</evidence>
<protein>
    <recommendedName>
        <fullName evidence="5">TIR domain-containing protein</fullName>
    </recommendedName>
</protein>
<evidence type="ECO:0000256" key="1">
    <source>
        <dbReference type="ARBA" id="ARBA00022614"/>
    </source>
</evidence>
<organism evidence="6 7">
    <name type="scientific">Protea cynaroides</name>
    <dbReference type="NCBI Taxonomy" id="273540"/>
    <lineage>
        <taxon>Eukaryota</taxon>
        <taxon>Viridiplantae</taxon>
        <taxon>Streptophyta</taxon>
        <taxon>Embryophyta</taxon>
        <taxon>Tracheophyta</taxon>
        <taxon>Spermatophyta</taxon>
        <taxon>Magnoliopsida</taxon>
        <taxon>Proteales</taxon>
        <taxon>Proteaceae</taxon>
        <taxon>Protea</taxon>
    </lineage>
</organism>
<dbReference type="GO" id="GO:0043531">
    <property type="term" value="F:ADP binding"/>
    <property type="evidence" value="ECO:0007669"/>
    <property type="project" value="InterPro"/>
</dbReference>
<dbReference type="EMBL" id="JAMYWD010000001">
    <property type="protein sequence ID" value="KAJ4982184.1"/>
    <property type="molecule type" value="Genomic_DNA"/>
</dbReference>
<dbReference type="InterPro" id="IPR035897">
    <property type="entry name" value="Toll_tir_struct_dom_sf"/>
</dbReference>
<feature type="domain" description="TIR" evidence="5">
    <location>
        <begin position="1"/>
        <end position="153"/>
    </location>
</feature>
<dbReference type="InterPro" id="IPR003591">
    <property type="entry name" value="Leu-rich_rpt_typical-subtyp"/>
</dbReference>
<dbReference type="InterPro" id="IPR055414">
    <property type="entry name" value="LRR_R13L4/SHOC2-like"/>
</dbReference>
<dbReference type="InterPro" id="IPR044974">
    <property type="entry name" value="Disease_R_plants"/>
</dbReference>
<dbReference type="Proteomes" id="UP001141806">
    <property type="component" value="Unassembled WGS sequence"/>
</dbReference>
<dbReference type="PRINTS" id="PR00364">
    <property type="entry name" value="DISEASERSIST"/>
</dbReference>
<dbReference type="SUPFAM" id="SSF52200">
    <property type="entry name" value="Toll/Interleukin receptor TIR domain"/>
    <property type="match status" value="1"/>
</dbReference>
<keyword evidence="2" id="KW-0677">Repeat</keyword>
<dbReference type="InterPro" id="IPR002182">
    <property type="entry name" value="NB-ARC"/>
</dbReference>
<dbReference type="Gene3D" id="1.10.8.430">
    <property type="entry name" value="Helical domain of apoptotic protease-activating factors"/>
    <property type="match status" value="1"/>
</dbReference>
<evidence type="ECO:0000313" key="7">
    <source>
        <dbReference type="Proteomes" id="UP001141806"/>
    </source>
</evidence>
<proteinExistence type="predicted"/>
<dbReference type="GO" id="GO:0051707">
    <property type="term" value="P:response to other organism"/>
    <property type="evidence" value="ECO:0007669"/>
    <property type="project" value="UniProtKB-ARBA"/>
</dbReference>
<dbReference type="SMART" id="SM00255">
    <property type="entry name" value="TIR"/>
    <property type="match status" value="1"/>
</dbReference>
<reference evidence="6" key="1">
    <citation type="journal article" date="2023" name="Plant J.">
        <title>The genome of the king protea, Protea cynaroides.</title>
        <authorList>
            <person name="Chang J."/>
            <person name="Duong T.A."/>
            <person name="Schoeman C."/>
            <person name="Ma X."/>
            <person name="Roodt D."/>
            <person name="Barker N."/>
            <person name="Li Z."/>
            <person name="Van de Peer Y."/>
            <person name="Mizrachi E."/>
        </authorList>
    </citation>
    <scope>NUCLEOTIDE SEQUENCE</scope>
    <source>
        <tissue evidence="6">Young leaves</tissue>
    </source>
</reference>
<keyword evidence="1" id="KW-0433">Leucine-rich repeat</keyword>
<dbReference type="InterPro" id="IPR000157">
    <property type="entry name" value="TIR_dom"/>
</dbReference>
<name>A0A9Q0R3Y8_9MAGN</name>
<dbReference type="InterPro" id="IPR027417">
    <property type="entry name" value="P-loop_NTPase"/>
</dbReference>
<dbReference type="PANTHER" id="PTHR11017">
    <property type="entry name" value="LEUCINE-RICH REPEAT-CONTAINING PROTEIN"/>
    <property type="match status" value="1"/>
</dbReference>
<dbReference type="InterPro" id="IPR042197">
    <property type="entry name" value="Apaf_helical"/>
</dbReference>
<feature type="region of interest" description="Disordered" evidence="4">
    <location>
        <begin position="1211"/>
        <end position="1261"/>
    </location>
</feature>
<dbReference type="GO" id="GO:0006952">
    <property type="term" value="P:defense response"/>
    <property type="evidence" value="ECO:0007669"/>
    <property type="project" value="UniProtKB-KW"/>
</dbReference>
<keyword evidence="3" id="KW-0611">Plant defense</keyword>
<dbReference type="OrthoDB" id="2018313at2759"/>
<accession>A0A9Q0R3Y8</accession>
<keyword evidence="7" id="KW-1185">Reference proteome</keyword>
<dbReference type="Pfam" id="PF01582">
    <property type="entry name" value="TIR"/>
    <property type="match status" value="1"/>
</dbReference>
<sequence length="1261" mass="143686">MAVHDGSSSSSSGSSAYDVFLNFRDLCAGEEIRLALLEAIQRSKISIPVFSKGYADSKWCLQELVEIVRCHKFNGQIILPIFFDIEPTDVRHQFGSFEGSFKKHKEKFDAQTVMSWKEALTVAGEISGYELKQVNGNQSKLVDIVVDRVLRESSSNQLAGIKNPIGLDERVHDLLILLNSRFEGVPFVGICGIGGIGKTTIAMTLYNHIFKKFSRSSFLANVREKASGPNGLVFLQEQLIYSLTKKEVHDKILDVPSGKEWIKKRLKGENVLLILDDVDHDSQLDALAIECNWFGPASRIIITSRDEHILNLGKVEEDKIYRPKELDDEQSLHLFSLHAFSRDQPPKDYEQLSHDVVHLAGGLPLTLKVLGSSLFGIKEKEVWHSMSRKLKNIPPREVHQKLKISYDNLENDEKSIFLDAACFFVGWRKNIVISMWEACGFETVSAIKKLTQRSLLKFTNKVASDPYSVAMNAYSEVRKESYEELRMHDQIQAMGKGIVLEGGPRQLGNRSRLWCYDDILEVFEEQMGTPMIEGILPLTNDFFGKVYLHKEVFAMMPALRFLCINGASSKEVPHLPPNLRWFSWRSCPLKILPSNFYHKKLVHMDLSRSWMRGAWTNKPQLENQRFQKLKILILQNCQDLVESPDFSWFPNLEKLDLQYCKKLVTLHNSIGDLKSLMELHLYGTKIKDLPKSICKLSSLKRLILVDCHSLEKLPKSIGDLNSLEELDVDGTKIEELPYSICRLTSLKMLYLCPSIKKLPENICNLNSLVSFVLQIVSTRIESLPELPSTLTHLSIQNCISFQIVDFSSLKKLRSLRFFGCKSLEEIRGLDRTESLEYFQMYDCYTIESLSDLTWTLTTLEIGFCISLQKLPDLSSLKKLRKFILHNCNKLEEIEGFGGTESLEDFQLYACDTIESLPALSSTLTTLEIGSCISLQKLPDLSSLKKLRKFNLGHCKKLEEIRGLGGTESLEKFKLDYCDTIESLPELPSTLILMRVRDCNSLQKLPDLSSLKYLRILNLIRCKKLEKIRGLEGTESLAMLNVQFCNIITDTPRKIVGQGRLLVDELLRSDSLNVNDEIYKGLILCIVFAFPLGAQKVLEGQQVIIYLYSQAIIRGKHRRIKCRFELQIEDVEYTTKKDIIYVHHFKGFDWFGFPLEGKDAIEEIFFTAGPYKILLKSWKFLLKSKESEQQMPNSECSARLVADFFSWSFDNDERSPSDSGEDVDMASPSSSHGDGESSYHDGESLYYDCESSYGDGDSLYDE</sequence>
<gene>
    <name evidence="6" type="ORF">NE237_033021</name>
</gene>
<dbReference type="Pfam" id="PF00931">
    <property type="entry name" value="NB-ARC"/>
    <property type="match status" value="1"/>
</dbReference>
<dbReference type="SUPFAM" id="SSF52058">
    <property type="entry name" value="L domain-like"/>
    <property type="match status" value="2"/>
</dbReference>
<dbReference type="SUPFAM" id="SSF52540">
    <property type="entry name" value="P-loop containing nucleoside triphosphate hydrolases"/>
    <property type="match status" value="1"/>
</dbReference>
<evidence type="ECO:0000256" key="2">
    <source>
        <dbReference type="ARBA" id="ARBA00022737"/>
    </source>
</evidence>
<dbReference type="InterPro" id="IPR032675">
    <property type="entry name" value="LRR_dom_sf"/>
</dbReference>
<evidence type="ECO:0000259" key="5">
    <source>
        <dbReference type="PROSITE" id="PS50104"/>
    </source>
</evidence>
<dbReference type="AlphaFoldDB" id="A0A9Q0R3Y8"/>
<feature type="compositionally biased region" description="Basic and acidic residues" evidence="4">
    <location>
        <begin position="1232"/>
        <end position="1242"/>
    </location>
</feature>
<dbReference type="SMART" id="SM00369">
    <property type="entry name" value="LRR_TYP"/>
    <property type="match status" value="2"/>
</dbReference>
<evidence type="ECO:0000256" key="4">
    <source>
        <dbReference type="SAM" id="MobiDB-lite"/>
    </source>
</evidence>
<dbReference type="PROSITE" id="PS50104">
    <property type="entry name" value="TIR"/>
    <property type="match status" value="1"/>
</dbReference>
<dbReference type="Gene3D" id="3.40.50.300">
    <property type="entry name" value="P-loop containing nucleotide triphosphate hydrolases"/>
    <property type="match status" value="1"/>
</dbReference>